<proteinExistence type="predicted"/>
<name>A0A0F7S5C0_9BASI</name>
<reference evidence="3" key="1">
    <citation type="submission" date="2014-06" db="EMBL/GenBank/DDBJ databases">
        <authorList>
            <person name="Berkman P.J."/>
        </authorList>
    </citation>
    <scope>NUCLEOTIDE SEQUENCE [LARGE SCALE GENOMIC DNA]</scope>
</reference>
<keyword evidence="3" id="KW-1185">Reference proteome</keyword>
<evidence type="ECO:0000313" key="2">
    <source>
        <dbReference type="EMBL" id="CDW93713.1"/>
    </source>
</evidence>
<evidence type="ECO:0000256" key="1">
    <source>
        <dbReference type="SAM" id="MobiDB-lite"/>
    </source>
</evidence>
<dbReference type="Proteomes" id="UP000242770">
    <property type="component" value="Unassembled WGS sequence"/>
</dbReference>
<protein>
    <submittedName>
        <fullName evidence="2">Uncharacterized protein</fullName>
    </submittedName>
</protein>
<accession>A0A0F7S5C0</accession>
<feature type="region of interest" description="Disordered" evidence="1">
    <location>
        <begin position="34"/>
        <end position="54"/>
    </location>
</feature>
<dbReference type="EMBL" id="CCFA01000038">
    <property type="protein sequence ID" value="CDW93713.1"/>
    <property type="molecule type" value="Genomic_DNA"/>
</dbReference>
<dbReference type="AlphaFoldDB" id="A0A0F7S5C0"/>
<feature type="compositionally biased region" description="Polar residues" evidence="1">
    <location>
        <begin position="37"/>
        <end position="54"/>
    </location>
</feature>
<sequence length="54" mass="5814">MDIEFLNENPHGLKAQVFPSTSTLEWLELGLAESAGSHDSSFPTVSRANPANEA</sequence>
<organism evidence="2 3">
    <name type="scientific">Sporisorium scitamineum</name>
    <dbReference type="NCBI Taxonomy" id="49012"/>
    <lineage>
        <taxon>Eukaryota</taxon>
        <taxon>Fungi</taxon>
        <taxon>Dikarya</taxon>
        <taxon>Basidiomycota</taxon>
        <taxon>Ustilaginomycotina</taxon>
        <taxon>Ustilaginomycetes</taxon>
        <taxon>Ustilaginales</taxon>
        <taxon>Ustilaginaceae</taxon>
        <taxon>Sporisorium</taxon>
    </lineage>
</organism>
<gene>
    <name evidence="2" type="primary">SSCI00460.1</name>
</gene>
<evidence type="ECO:0000313" key="3">
    <source>
        <dbReference type="Proteomes" id="UP000242770"/>
    </source>
</evidence>